<dbReference type="PANTHER" id="PTHR12482">
    <property type="entry name" value="LIPASE ROG1-RELATED-RELATED"/>
    <property type="match status" value="1"/>
</dbReference>
<dbReference type="EMBL" id="FR799615">
    <property type="protein sequence ID" value="CBZ35667.1"/>
    <property type="molecule type" value="Genomic_DNA"/>
</dbReference>
<dbReference type="PANTHER" id="PTHR12482:SF5">
    <property type="entry name" value="DUF676 DOMAIN-CONTAINING PROTEIN"/>
    <property type="match status" value="1"/>
</dbReference>
<sequence>MELALGHAESLASAPLHAPPRTLCIVLLHHGYRSKASDFRYLCRVCKQALKDLKTNATKANDGAPPPPTPRFVFIPPRDNDGLKMDAGVLACARRYVRQVCLTVYAIVAEELGIGDEQSCVAAKATGATADSATTAVKHKLCFSAVGHSMGGLILRAALPELIKNIEEKYEAFKEVCEVHWDVFCTLATPHLGLRYMHSKRTAFLGRHVGCHLWRAMADLFCRNSVVGVDLVSDACLAAWSRFKRRVLVNVVNDDTVLAYSSSFVTTLRVLRRVGASLPSTDEELADARSTKKKNDYLHSDSCVLQLARLGVKCASSRKELCDNGVIFTNLSPELWPLDVLVEERALAERILMHVAPLELHLVDFRPRCARLTSAAASRGTGGDNAARRPGILAREMMIIGATHSCHMALVCKKPFRYPSVFGFVSEYIAKDLLLGPLGGSEFVSLPQDGLLQYGAACNGCVAEVSGHRGMLDAAEVCAAPARSANA</sequence>
<dbReference type="AlphaFoldDB" id="A0A3Q8IQU6"/>
<dbReference type="Proteomes" id="UP000008980">
    <property type="component" value="Chromosome 28"/>
</dbReference>
<proteinExistence type="predicted"/>
<dbReference type="InterPro" id="IPR029058">
    <property type="entry name" value="AB_hydrolase_fold"/>
</dbReference>
<accession>A0A3Q8IQU6</accession>
<evidence type="ECO:0000313" key="5">
    <source>
        <dbReference type="Proteomes" id="UP000008980"/>
    </source>
</evidence>
<dbReference type="KEGG" id="ldo:LDBPK_282630"/>
<dbReference type="RefSeq" id="XP_003862361.1">
    <property type="nucleotide sequence ID" value="XM_003862313.1"/>
</dbReference>
<dbReference type="OrthoDB" id="273452at2759"/>
<dbReference type="EMBL" id="RHLC01000012">
    <property type="protein sequence ID" value="TPP54388.1"/>
    <property type="molecule type" value="Genomic_DNA"/>
</dbReference>
<dbReference type="VEuPathDB" id="TriTrypDB:LDHU3_28.3560"/>
<evidence type="ECO:0000313" key="2">
    <source>
        <dbReference type="EMBL" id="AYU80418.1"/>
    </source>
</evidence>
<dbReference type="Proteomes" id="UP000318447">
    <property type="component" value="Unassembled WGS sequence"/>
</dbReference>
<evidence type="ECO:0000313" key="3">
    <source>
        <dbReference type="EMBL" id="CBZ35667.1"/>
    </source>
</evidence>
<accession>E9BJY3</accession>
<reference evidence="7" key="5">
    <citation type="submission" date="2019-02" db="EMBL/GenBank/DDBJ databases">
        <title>FDA dAtabase for Regulatory Grade micrObial Sequences (FDA-ARGOS): Supporting development and validation of Infectious Disease Dx tests.</title>
        <authorList>
            <person name="Duncan R."/>
            <person name="Fisher C."/>
            <person name="Tallon L."/>
            <person name="Sadzewicz L."/>
            <person name="Sengamalay N."/>
            <person name="Ott S."/>
            <person name="Godinez A."/>
            <person name="Nagaraj S."/>
            <person name="Vavikolanu K."/>
            <person name="Nadendla S."/>
            <person name="Aluvathingal J."/>
            <person name="Sichtig H."/>
        </authorList>
    </citation>
    <scope>NUCLEOTIDE SEQUENCE [LARGE SCALE GENOMIC DNA]</scope>
    <source>
        <strain evidence="7">FDAARGOS_361</strain>
    </source>
</reference>
<evidence type="ECO:0000313" key="6">
    <source>
        <dbReference type="Proteomes" id="UP000274082"/>
    </source>
</evidence>
<name>A0A3Q8IQU6_LEIDO</name>
<dbReference type="GeneID" id="13387097"/>
<reference evidence="2 6" key="4">
    <citation type="journal article" date="2018" name="Sci. Rep.">
        <title>A complete Leishmania donovani reference genome identifies novel genetic variations associated with virulence.</title>
        <authorList>
            <person name="Lypaczewski P."/>
            <person name="Hoshizaki J."/>
            <person name="Zhang W.-W."/>
            <person name="McCall L.-I."/>
            <person name="Torcivia-Rodriguez J."/>
            <person name="Simonyan V."/>
            <person name="Kaur A."/>
            <person name="Dewar K."/>
            <person name="Matlashewski G."/>
        </authorList>
    </citation>
    <scope>NUCLEOTIDE SEQUENCE [LARGE SCALE GENOMIC DNA]</scope>
    <source>
        <strain evidence="2 6">LdCL</strain>
    </source>
</reference>
<reference evidence="4" key="6">
    <citation type="submission" date="2019-02" db="EMBL/GenBank/DDBJ databases">
        <title>FDA dAtabase for Regulatory Grade micrObial Sequences (FDA-ARGOS): Supporting development and validation of Infectious Disease Dx tests.</title>
        <authorList>
            <person name="Duncan R."/>
            <person name="Fisher C."/>
            <person name="Tallon L.J."/>
            <person name="Sadzewicz L."/>
            <person name="Sengamalay N."/>
            <person name="Ott S."/>
            <person name="Godinez A."/>
            <person name="Nagaraj S."/>
            <person name="Nadendla S."/>
            <person name="Sichtig H."/>
        </authorList>
    </citation>
    <scope>NUCLEOTIDE SEQUENCE</scope>
    <source>
        <strain evidence="4">FDAARGOS_361</strain>
    </source>
</reference>
<gene>
    <name evidence="4" type="ORF">CGC21_22735</name>
    <name evidence="3" type="ORF">LDBPK_282630</name>
    <name evidence="2" type="ORF">LdCL_280031400</name>
</gene>
<evidence type="ECO:0000259" key="1">
    <source>
        <dbReference type="Pfam" id="PF05057"/>
    </source>
</evidence>
<protein>
    <submittedName>
        <fullName evidence="2">Serine esterase (DUF676), putative</fullName>
    </submittedName>
</protein>
<dbReference type="VEuPathDB" id="TriTrypDB:LdCL_280031400"/>
<dbReference type="Gene3D" id="3.40.50.1820">
    <property type="entry name" value="alpha/beta hydrolase"/>
    <property type="match status" value="1"/>
</dbReference>
<dbReference type="SUPFAM" id="SSF53474">
    <property type="entry name" value="alpha/beta-Hydrolases"/>
    <property type="match status" value="1"/>
</dbReference>
<dbReference type="InterPro" id="IPR044294">
    <property type="entry name" value="Lipase-like"/>
</dbReference>
<evidence type="ECO:0000313" key="7">
    <source>
        <dbReference type="Proteomes" id="UP000318447"/>
    </source>
</evidence>
<keyword evidence="6" id="KW-1185">Reference proteome</keyword>
<reference evidence="5" key="3">
    <citation type="submission" date="2011-02" db="EMBL/GenBank/DDBJ databases">
        <title>Whole genome sequencing of Leishmania donovani clinical lines reveals dynamic variation related to drug resistance.</title>
        <authorList>
            <person name="Downing T."/>
            <person name="Imamura H."/>
            <person name="Sanders M."/>
            <person name="Decuypere S."/>
            <person name="Hertz-Fowler C."/>
            <person name="Clark T.G."/>
            <person name="Rijal S."/>
            <person name="Sundar S."/>
            <person name="Quail M.A."/>
            <person name="De Doncker S."/>
            <person name="Maes I."/>
            <person name="Vanaerschot M."/>
            <person name="Stark O."/>
            <person name="Schonian G."/>
            <person name="Dujardin J.C."/>
            <person name="Berriman M."/>
        </authorList>
    </citation>
    <scope>NUCLEOTIDE SEQUENCE [LARGE SCALE GENOMIC DNA]</scope>
    <source>
        <strain evidence="5">BPK282A1</strain>
    </source>
</reference>
<dbReference type="VEuPathDB" id="TriTrypDB:LdBPK_282630.1"/>
<reference evidence="3" key="2">
    <citation type="submission" date="2011-01" db="EMBL/GenBank/DDBJ databases">
        <authorList>
            <person name="Zhao B.P."/>
            <person name="Ren Z.A."/>
            <person name="Li C.D."/>
        </authorList>
    </citation>
    <scope>NUCLEOTIDE SEQUENCE</scope>
    <source>
        <strain evidence="3">BPK282A1</strain>
    </source>
</reference>
<feature type="domain" description="DUF676" evidence="1">
    <location>
        <begin position="143"/>
        <end position="261"/>
    </location>
</feature>
<dbReference type="Pfam" id="PF05057">
    <property type="entry name" value="DUF676"/>
    <property type="match status" value="1"/>
</dbReference>
<dbReference type="Proteomes" id="UP000274082">
    <property type="component" value="Chromosome 28"/>
</dbReference>
<dbReference type="EMBL" id="CP029527">
    <property type="protein sequence ID" value="AYU80418.1"/>
    <property type="molecule type" value="Genomic_DNA"/>
</dbReference>
<organism evidence="2 6">
    <name type="scientific">Leishmania donovani</name>
    <dbReference type="NCBI Taxonomy" id="5661"/>
    <lineage>
        <taxon>Eukaryota</taxon>
        <taxon>Discoba</taxon>
        <taxon>Euglenozoa</taxon>
        <taxon>Kinetoplastea</taxon>
        <taxon>Metakinetoplastina</taxon>
        <taxon>Trypanosomatida</taxon>
        <taxon>Trypanosomatidae</taxon>
        <taxon>Leishmaniinae</taxon>
        <taxon>Leishmania</taxon>
    </lineage>
</organism>
<reference evidence="3 5" key="1">
    <citation type="journal article" date="2011" name="Genome Res.">
        <title>Whole genome sequencing of multiple Leishmania donovani clinical isolates provides insights into population structure and mechanisms of drug resistance.</title>
        <authorList>
            <person name="Downing T."/>
            <person name="Imamura H."/>
            <person name="Decuypere S."/>
            <person name="Clark T.G."/>
            <person name="Coombs G.H."/>
            <person name="Cotton J.A."/>
            <person name="Hilley J.D."/>
            <person name="de Doncker S."/>
            <person name="Maes I."/>
            <person name="Mottram J.C."/>
            <person name="Quail M.A."/>
            <person name="Rijal S."/>
            <person name="Sanders M."/>
            <person name="Schonian G."/>
            <person name="Stark O."/>
            <person name="Sundar S."/>
            <person name="Vanaerschot M."/>
            <person name="Hertz-Fowler C."/>
            <person name="Dujardin J.C."/>
            <person name="Berriman M."/>
        </authorList>
    </citation>
    <scope>NUCLEOTIDE SEQUENCE [LARGE SCALE GENOMIC DNA]</scope>
    <source>
        <strain evidence="3 5">BPK282A1</strain>
    </source>
</reference>
<evidence type="ECO:0000313" key="4">
    <source>
        <dbReference type="EMBL" id="TPP54388.1"/>
    </source>
</evidence>
<dbReference type="OMA" id="AMADLFC"/>
<dbReference type="InterPro" id="IPR007751">
    <property type="entry name" value="DUF676_lipase-like"/>
</dbReference>